<dbReference type="VEuPathDB" id="FungiDB:ASPTUDRAFT_46140"/>
<protein>
    <submittedName>
        <fullName evidence="1">Uncharacterized protein</fullName>
    </submittedName>
</protein>
<accession>A0A1L9MV42</accession>
<dbReference type="AlphaFoldDB" id="A0A1L9MV42"/>
<organism evidence="1 2">
    <name type="scientific">Aspergillus tubingensis (strain CBS 134.48)</name>
    <dbReference type="NCBI Taxonomy" id="767770"/>
    <lineage>
        <taxon>Eukaryota</taxon>
        <taxon>Fungi</taxon>
        <taxon>Dikarya</taxon>
        <taxon>Ascomycota</taxon>
        <taxon>Pezizomycotina</taxon>
        <taxon>Eurotiomycetes</taxon>
        <taxon>Eurotiomycetidae</taxon>
        <taxon>Eurotiales</taxon>
        <taxon>Aspergillaceae</taxon>
        <taxon>Aspergillus</taxon>
        <taxon>Aspergillus subgen. Circumdati</taxon>
    </lineage>
</organism>
<evidence type="ECO:0000313" key="1">
    <source>
        <dbReference type="EMBL" id="OJI80908.1"/>
    </source>
</evidence>
<proteinExistence type="predicted"/>
<keyword evidence="2" id="KW-1185">Reference proteome</keyword>
<evidence type="ECO:0000313" key="2">
    <source>
        <dbReference type="Proteomes" id="UP000184304"/>
    </source>
</evidence>
<reference evidence="2" key="1">
    <citation type="journal article" date="2017" name="Genome Biol.">
        <title>Comparative genomics reveals high biological diversity and specific adaptations in the industrially and medically important fungal genus Aspergillus.</title>
        <authorList>
            <person name="de Vries R.P."/>
            <person name="Riley R."/>
            <person name="Wiebenga A."/>
            <person name="Aguilar-Osorio G."/>
            <person name="Amillis S."/>
            <person name="Uchima C.A."/>
            <person name="Anderluh G."/>
            <person name="Asadollahi M."/>
            <person name="Askin M."/>
            <person name="Barry K."/>
            <person name="Battaglia E."/>
            <person name="Bayram O."/>
            <person name="Benocci T."/>
            <person name="Braus-Stromeyer S.A."/>
            <person name="Caldana C."/>
            <person name="Canovas D."/>
            <person name="Cerqueira G.C."/>
            <person name="Chen F."/>
            <person name="Chen W."/>
            <person name="Choi C."/>
            <person name="Clum A."/>
            <person name="Dos Santos R.A."/>
            <person name="Damasio A.R."/>
            <person name="Diallinas G."/>
            <person name="Emri T."/>
            <person name="Fekete E."/>
            <person name="Flipphi M."/>
            <person name="Freyberg S."/>
            <person name="Gallo A."/>
            <person name="Gournas C."/>
            <person name="Habgood R."/>
            <person name="Hainaut M."/>
            <person name="Harispe M.L."/>
            <person name="Henrissat B."/>
            <person name="Hilden K.S."/>
            <person name="Hope R."/>
            <person name="Hossain A."/>
            <person name="Karabika E."/>
            <person name="Karaffa L."/>
            <person name="Karanyi Z."/>
            <person name="Krasevec N."/>
            <person name="Kuo A."/>
            <person name="Kusch H."/>
            <person name="LaButti K."/>
            <person name="Lagendijk E.L."/>
            <person name="Lapidus A."/>
            <person name="Levasseur A."/>
            <person name="Lindquist E."/>
            <person name="Lipzen A."/>
            <person name="Logrieco A.F."/>
            <person name="MacCabe A."/>
            <person name="Maekelae M.R."/>
            <person name="Malavazi I."/>
            <person name="Melin P."/>
            <person name="Meyer V."/>
            <person name="Mielnichuk N."/>
            <person name="Miskei M."/>
            <person name="Molnar A.P."/>
            <person name="Mule G."/>
            <person name="Ngan C.Y."/>
            <person name="Orejas M."/>
            <person name="Orosz E."/>
            <person name="Ouedraogo J.P."/>
            <person name="Overkamp K.M."/>
            <person name="Park H.-S."/>
            <person name="Perrone G."/>
            <person name="Piumi F."/>
            <person name="Punt P.J."/>
            <person name="Ram A.F."/>
            <person name="Ramon A."/>
            <person name="Rauscher S."/>
            <person name="Record E."/>
            <person name="Riano-Pachon D.M."/>
            <person name="Robert V."/>
            <person name="Roehrig J."/>
            <person name="Ruller R."/>
            <person name="Salamov A."/>
            <person name="Salih N.S."/>
            <person name="Samson R.A."/>
            <person name="Sandor E."/>
            <person name="Sanguinetti M."/>
            <person name="Schuetze T."/>
            <person name="Sepcic K."/>
            <person name="Shelest E."/>
            <person name="Sherlock G."/>
            <person name="Sophianopoulou V."/>
            <person name="Squina F.M."/>
            <person name="Sun H."/>
            <person name="Susca A."/>
            <person name="Todd R.B."/>
            <person name="Tsang A."/>
            <person name="Unkles S.E."/>
            <person name="van de Wiele N."/>
            <person name="van Rossen-Uffink D."/>
            <person name="Oliveira J.V."/>
            <person name="Vesth T.C."/>
            <person name="Visser J."/>
            <person name="Yu J.-H."/>
            <person name="Zhou M."/>
            <person name="Andersen M.R."/>
            <person name="Archer D.B."/>
            <person name="Baker S.E."/>
            <person name="Benoit I."/>
            <person name="Brakhage A.A."/>
            <person name="Braus G.H."/>
            <person name="Fischer R."/>
            <person name="Frisvad J.C."/>
            <person name="Goldman G.H."/>
            <person name="Houbraken J."/>
            <person name="Oakley B."/>
            <person name="Pocsi I."/>
            <person name="Scazzocchio C."/>
            <person name="Seiboth B."/>
            <person name="vanKuyk P.A."/>
            <person name="Wortman J."/>
            <person name="Dyer P.S."/>
            <person name="Grigoriev I.V."/>
        </authorList>
    </citation>
    <scope>NUCLEOTIDE SEQUENCE [LARGE SCALE GENOMIC DNA]</scope>
    <source>
        <strain evidence="2">CBS 134.48</strain>
    </source>
</reference>
<dbReference type="Proteomes" id="UP000184304">
    <property type="component" value="Unassembled WGS sequence"/>
</dbReference>
<sequence>MSIKININDGETSLIGRLTSGIFVDRKETLSPFEILPVYNLSVLRNPFAAAVF</sequence>
<dbReference type="EMBL" id="KV878206">
    <property type="protein sequence ID" value="OJI80908.1"/>
    <property type="molecule type" value="Genomic_DNA"/>
</dbReference>
<name>A0A1L9MV42_ASPTC</name>
<gene>
    <name evidence="1" type="ORF">ASPTUDRAFT_46140</name>
</gene>